<accession>A0A840MMT5</accession>
<feature type="chain" id="PRO_5032340784" description="Type VI secretion protein" evidence="1">
    <location>
        <begin position="23"/>
        <end position="124"/>
    </location>
</feature>
<evidence type="ECO:0008006" key="4">
    <source>
        <dbReference type="Google" id="ProtNLM"/>
    </source>
</evidence>
<keyword evidence="3" id="KW-1185">Reference proteome</keyword>
<evidence type="ECO:0000313" key="3">
    <source>
        <dbReference type="Proteomes" id="UP000575898"/>
    </source>
</evidence>
<name>A0A840MMT5_9PROT</name>
<evidence type="ECO:0000313" key="2">
    <source>
        <dbReference type="EMBL" id="MBB5019720.1"/>
    </source>
</evidence>
<dbReference type="EMBL" id="JACHHY010000019">
    <property type="protein sequence ID" value="MBB5019720.1"/>
    <property type="molecule type" value="Genomic_DNA"/>
</dbReference>
<dbReference type="InterPro" id="IPR032032">
    <property type="entry name" value="Tai4"/>
</dbReference>
<proteinExistence type="predicted"/>
<gene>
    <name evidence="2" type="ORF">HNQ59_003028</name>
</gene>
<sequence>MATKIAGLFCCSLALVVSVCHGNAVERKHYTPIQYLKNYALSACIADGYQSKDVVDDAVAGANGYKELGSLDIDAYNEAAVLGRRFLAKQYQSQSGAQLVLMKCIDFYHSKELDQLARRYANKR</sequence>
<comment type="caution">
    <text evidence="2">The sequence shown here is derived from an EMBL/GenBank/DDBJ whole genome shotgun (WGS) entry which is preliminary data.</text>
</comment>
<protein>
    <recommendedName>
        <fullName evidence="4">Type VI secretion protein</fullName>
    </recommendedName>
</protein>
<dbReference type="Pfam" id="PF16695">
    <property type="entry name" value="Tai4"/>
    <property type="match status" value="1"/>
</dbReference>
<dbReference type="RefSeq" id="WP_184041026.1">
    <property type="nucleotide sequence ID" value="NZ_JACHHY010000019.1"/>
</dbReference>
<organism evidence="2 3">
    <name type="scientific">Chitinivorax tropicus</name>
    <dbReference type="NCBI Taxonomy" id="714531"/>
    <lineage>
        <taxon>Bacteria</taxon>
        <taxon>Pseudomonadati</taxon>
        <taxon>Pseudomonadota</taxon>
        <taxon>Betaproteobacteria</taxon>
        <taxon>Chitinivorax</taxon>
    </lineage>
</organism>
<dbReference type="Proteomes" id="UP000575898">
    <property type="component" value="Unassembled WGS sequence"/>
</dbReference>
<dbReference type="Gene3D" id="1.20.120.1620">
    <property type="match status" value="1"/>
</dbReference>
<dbReference type="AlphaFoldDB" id="A0A840MMT5"/>
<evidence type="ECO:0000256" key="1">
    <source>
        <dbReference type="SAM" id="SignalP"/>
    </source>
</evidence>
<dbReference type="InterPro" id="IPR038314">
    <property type="entry name" value="T6SS_sf"/>
</dbReference>
<reference evidence="2 3" key="1">
    <citation type="submission" date="2020-08" db="EMBL/GenBank/DDBJ databases">
        <title>Genomic Encyclopedia of Type Strains, Phase IV (KMG-IV): sequencing the most valuable type-strain genomes for metagenomic binning, comparative biology and taxonomic classification.</title>
        <authorList>
            <person name="Goeker M."/>
        </authorList>
    </citation>
    <scope>NUCLEOTIDE SEQUENCE [LARGE SCALE GENOMIC DNA]</scope>
    <source>
        <strain evidence="2 3">DSM 27165</strain>
    </source>
</reference>
<feature type="signal peptide" evidence="1">
    <location>
        <begin position="1"/>
        <end position="22"/>
    </location>
</feature>
<keyword evidence="1" id="KW-0732">Signal</keyword>